<feature type="transmembrane region" description="Helical" evidence="1">
    <location>
        <begin position="6"/>
        <end position="28"/>
    </location>
</feature>
<keyword evidence="1" id="KW-0812">Transmembrane</keyword>
<evidence type="ECO:0000313" key="5">
    <source>
        <dbReference type="Proteomes" id="UP001058569"/>
    </source>
</evidence>
<reference evidence="3 4" key="1">
    <citation type="submission" date="2018-12" db="EMBL/GenBank/DDBJ databases">
        <authorList>
            <consortium name="Pathogen Informatics"/>
        </authorList>
    </citation>
    <scope>NUCLEOTIDE SEQUENCE [LARGE SCALE GENOMIC DNA]</scope>
    <source>
        <strain evidence="3 4">NCTC10126</strain>
    </source>
</reference>
<name>A0A3P8LHN3_9BACT</name>
<evidence type="ECO:0000313" key="3">
    <source>
        <dbReference type="EMBL" id="VDR41562.1"/>
    </source>
</evidence>
<gene>
    <name evidence="3" type="ORF">NCTC10126_00039</name>
    <name evidence="2" type="ORF">NPA07_02345</name>
</gene>
<accession>A0A3P8LHN3</accession>
<dbReference type="EMBL" id="CP101806">
    <property type="protein sequence ID" value="UUD35691.1"/>
    <property type="molecule type" value="Genomic_DNA"/>
</dbReference>
<organism evidence="3 4">
    <name type="scientific">Mycoplasmopsis caviae</name>
    <dbReference type="NCBI Taxonomy" id="55603"/>
    <lineage>
        <taxon>Bacteria</taxon>
        <taxon>Bacillati</taxon>
        <taxon>Mycoplasmatota</taxon>
        <taxon>Mycoplasmoidales</taxon>
        <taxon>Metamycoplasmataceae</taxon>
        <taxon>Mycoplasmopsis</taxon>
    </lineage>
</organism>
<feature type="transmembrane region" description="Helical" evidence="1">
    <location>
        <begin position="87"/>
        <end position="108"/>
    </location>
</feature>
<keyword evidence="1" id="KW-1133">Transmembrane helix</keyword>
<evidence type="ECO:0000313" key="2">
    <source>
        <dbReference type="EMBL" id="UUD35691.1"/>
    </source>
</evidence>
<dbReference type="Proteomes" id="UP001058569">
    <property type="component" value="Chromosome"/>
</dbReference>
<keyword evidence="5" id="KW-1185">Reference proteome</keyword>
<feature type="transmembrane region" description="Helical" evidence="1">
    <location>
        <begin position="61"/>
        <end position="81"/>
    </location>
</feature>
<dbReference type="Proteomes" id="UP000280036">
    <property type="component" value="Unassembled WGS sequence"/>
</dbReference>
<evidence type="ECO:0000256" key="1">
    <source>
        <dbReference type="SAM" id="Phobius"/>
    </source>
</evidence>
<reference evidence="2" key="2">
    <citation type="submission" date="2022-07" db="EMBL/GenBank/DDBJ databases">
        <title>Complete genome of Mycoplasma caviae type strain G122.</title>
        <authorList>
            <person name="Spergser J."/>
        </authorList>
    </citation>
    <scope>NUCLEOTIDE SEQUENCE</scope>
    <source>
        <strain evidence="2">G122</strain>
    </source>
</reference>
<dbReference type="AlphaFoldDB" id="A0A3P8LHN3"/>
<protein>
    <submittedName>
        <fullName evidence="2">SdpI family protein</fullName>
    </submittedName>
</protein>
<evidence type="ECO:0000313" key="4">
    <source>
        <dbReference type="Proteomes" id="UP000280036"/>
    </source>
</evidence>
<keyword evidence="1" id="KW-0472">Membrane</keyword>
<dbReference type="InterPro" id="IPR025962">
    <property type="entry name" value="SdpI/YhfL"/>
</dbReference>
<proteinExistence type="predicted"/>
<dbReference type="Pfam" id="PF13630">
    <property type="entry name" value="SdpI"/>
    <property type="match status" value="1"/>
</dbReference>
<dbReference type="EMBL" id="UZVY01000001">
    <property type="protein sequence ID" value="VDR41562.1"/>
    <property type="molecule type" value="Genomic_DNA"/>
</dbReference>
<dbReference type="RefSeq" id="WP_126117855.1">
    <property type="nucleotide sequence ID" value="NZ_CP101806.1"/>
</dbReference>
<sequence length="122" mass="13956">MAAEGIIVFGVNIILSIACIIVGVLLFWKTPKFNKHLGYHTKLATSNSDFYQFANKNFGKMIFILGIVTLTITIISSAVVFSVRDFYYLFFIVFALWAISFISIIIYIEIMLRKRQKIIGNF</sequence>